<proteinExistence type="predicted"/>
<sequence length="364" mass="42992">MLPSNEINGNKFHFFAKSSFLDKELQDLHAYFIENKNLSFDECIKLIRMYTYHDGNCDFKRSVDSGYLEFDLDHIAFSANLLSQLIGKSKTFVRNNFKKKGFQIDIKDKPHYIESLKIPYFHGTDILKWTFRQRQILPAHISQLQPIAHQVQFSQNVIQCFPVTQFPFIQDNSYQKKVKPESKERENIEIMMKKIKHFYSVENIKCAGFMTLLIKYGVKQPDAGYFLISFIQALDPSLPIQERHVNRCPYNYKDQIMTILCVRNLSQINRFLILKVIERVIFQHTDSLEKLTKPNKYNNNKLFVDEFMEIINEISKDPSSYFESILIQEKEEKEEFFEFFNTSDDGITDDSINAYDLFFNASNL</sequence>
<keyword evidence="3" id="KW-1185">Reference proteome</keyword>
<dbReference type="Proteomes" id="UP001470230">
    <property type="component" value="Unassembled WGS sequence"/>
</dbReference>
<organism evidence="2 3">
    <name type="scientific">Tritrichomonas musculus</name>
    <dbReference type="NCBI Taxonomy" id="1915356"/>
    <lineage>
        <taxon>Eukaryota</taxon>
        <taxon>Metamonada</taxon>
        <taxon>Parabasalia</taxon>
        <taxon>Tritrichomonadida</taxon>
        <taxon>Tritrichomonadidae</taxon>
        <taxon>Tritrichomonas</taxon>
    </lineage>
</organism>
<feature type="domain" description="Initiator binding" evidence="1">
    <location>
        <begin position="34"/>
        <end position="133"/>
    </location>
</feature>
<evidence type="ECO:0000313" key="3">
    <source>
        <dbReference type="Proteomes" id="UP001470230"/>
    </source>
</evidence>
<dbReference type="InterPro" id="IPR018845">
    <property type="entry name" value="Initiator-bd"/>
</dbReference>
<gene>
    <name evidence="2" type="ORF">M9Y10_007455</name>
</gene>
<dbReference type="EMBL" id="JAPFFF010000013">
    <property type="protein sequence ID" value="KAK8871715.1"/>
    <property type="molecule type" value="Genomic_DNA"/>
</dbReference>
<name>A0ABR2J1D5_9EUKA</name>
<evidence type="ECO:0000259" key="1">
    <source>
        <dbReference type="Pfam" id="PF10416"/>
    </source>
</evidence>
<protein>
    <recommendedName>
        <fullName evidence="1">Initiator binding domain-containing protein</fullName>
    </recommendedName>
</protein>
<reference evidence="2 3" key="1">
    <citation type="submission" date="2024-04" db="EMBL/GenBank/DDBJ databases">
        <title>Tritrichomonas musculus Genome.</title>
        <authorList>
            <person name="Alves-Ferreira E."/>
            <person name="Grigg M."/>
            <person name="Lorenzi H."/>
            <person name="Galac M."/>
        </authorList>
    </citation>
    <scope>NUCLEOTIDE SEQUENCE [LARGE SCALE GENOMIC DNA]</scope>
    <source>
        <strain evidence="2 3">EAF2021</strain>
    </source>
</reference>
<accession>A0ABR2J1D5</accession>
<evidence type="ECO:0000313" key="2">
    <source>
        <dbReference type="EMBL" id="KAK8871715.1"/>
    </source>
</evidence>
<comment type="caution">
    <text evidence="2">The sequence shown here is derived from an EMBL/GenBank/DDBJ whole genome shotgun (WGS) entry which is preliminary data.</text>
</comment>
<dbReference type="Pfam" id="PF10416">
    <property type="entry name" value="IBD"/>
    <property type="match status" value="1"/>
</dbReference>